<feature type="compositionally biased region" description="Acidic residues" evidence="1">
    <location>
        <begin position="557"/>
        <end position="568"/>
    </location>
</feature>
<keyword evidence="5" id="KW-1185">Reference proteome</keyword>
<dbReference type="Proteomes" id="UP001344447">
    <property type="component" value="Unassembled WGS sequence"/>
</dbReference>
<evidence type="ECO:0000313" key="4">
    <source>
        <dbReference type="EMBL" id="KAK5580601.1"/>
    </source>
</evidence>
<reference evidence="4 5" key="1">
    <citation type="submission" date="2023-11" db="EMBL/GenBank/DDBJ databases">
        <title>Dfirmibasis_genome.</title>
        <authorList>
            <person name="Edelbroek B."/>
            <person name="Kjellin J."/>
            <person name="Jerlstrom-Hultqvist J."/>
            <person name="Soderbom F."/>
        </authorList>
    </citation>
    <scope>NUCLEOTIDE SEQUENCE [LARGE SCALE GENOMIC DNA]</scope>
    <source>
        <strain evidence="4 5">TNS-C-14</strain>
    </source>
</reference>
<proteinExistence type="predicted"/>
<protein>
    <recommendedName>
        <fullName evidence="6">Transmembrane protein</fullName>
    </recommendedName>
</protein>
<accession>A0AAN7U3L9</accession>
<evidence type="ECO:0000256" key="3">
    <source>
        <dbReference type="SAM" id="SignalP"/>
    </source>
</evidence>
<keyword evidence="3" id="KW-0732">Signal</keyword>
<dbReference type="EMBL" id="JAVFKY010000002">
    <property type="protein sequence ID" value="KAK5580601.1"/>
    <property type="molecule type" value="Genomic_DNA"/>
</dbReference>
<sequence length="568" mass="62669">MIKYSNYHLLLLLLLFIFLNSLIVKSQDSNIIFVDYNTQKNYSAPDQCGEKESPCISLEDAGKRAILNSNIYSNSTISIIGDINGSTSASFGNLYDYCGALIITSINNDSLIDGSNSKTPFISIEEEQFKPCANKRYIVIKYLNFINWDQTIIKVNINHETNQTIIDPSKSLFFNIFYVNMTSLNSIFSIYPKNIGDILNLEATSISIGVGVLFEKLKSTSTLFVPNSTTDYLPPIYLVGAKISGLPTSIKDSNFTTTPFIYVNGAIISIFSSSTIINNNICSPFLMITSSTLDWGGSLAFNNSRFKTMVYISKNQQRSSIGKLTINNNDYLQTGGDCHNNKFLNNQFYNDSLIVIKDTINSSFDSFYIIPSKPTPIHISLLNNDRITISNVQGDNCHFNITNSSVQFDYDLTMKHSVITGSNSTMYLTKNDTMCSCPGCIYIYGNQPAITQDCSAPTQTPTDLNMTNKPTLTPSSSSSSSPTKSNSVRNIIVIIVILGSASIASLVLFSFIYKRYKNKKYILNSISSSNTSSEDGDLAGAAADNDVSPNLEATTPFEDDDCAQLEQI</sequence>
<organism evidence="4 5">
    <name type="scientific">Dictyostelium firmibasis</name>
    <dbReference type="NCBI Taxonomy" id="79012"/>
    <lineage>
        <taxon>Eukaryota</taxon>
        <taxon>Amoebozoa</taxon>
        <taxon>Evosea</taxon>
        <taxon>Eumycetozoa</taxon>
        <taxon>Dictyostelia</taxon>
        <taxon>Dictyosteliales</taxon>
        <taxon>Dictyosteliaceae</taxon>
        <taxon>Dictyostelium</taxon>
    </lineage>
</organism>
<dbReference type="AlphaFoldDB" id="A0AAN7U3L9"/>
<feature type="signal peptide" evidence="3">
    <location>
        <begin position="1"/>
        <end position="26"/>
    </location>
</feature>
<feature type="region of interest" description="Disordered" evidence="1">
    <location>
        <begin position="461"/>
        <end position="485"/>
    </location>
</feature>
<keyword evidence="2" id="KW-1133">Transmembrane helix</keyword>
<name>A0AAN7U3L9_9MYCE</name>
<feature type="compositionally biased region" description="Low complexity" evidence="1">
    <location>
        <begin position="467"/>
        <end position="485"/>
    </location>
</feature>
<feature type="compositionally biased region" description="Low complexity" evidence="1">
    <location>
        <begin position="529"/>
        <end position="546"/>
    </location>
</feature>
<keyword evidence="2" id="KW-0472">Membrane</keyword>
<keyword evidence="2" id="KW-0812">Transmembrane</keyword>
<gene>
    <name evidence="4" type="ORF">RB653_000623</name>
</gene>
<feature type="region of interest" description="Disordered" evidence="1">
    <location>
        <begin position="529"/>
        <end position="568"/>
    </location>
</feature>
<evidence type="ECO:0008006" key="6">
    <source>
        <dbReference type="Google" id="ProtNLM"/>
    </source>
</evidence>
<evidence type="ECO:0000256" key="1">
    <source>
        <dbReference type="SAM" id="MobiDB-lite"/>
    </source>
</evidence>
<comment type="caution">
    <text evidence="4">The sequence shown here is derived from an EMBL/GenBank/DDBJ whole genome shotgun (WGS) entry which is preliminary data.</text>
</comment>
<feature type="chain" id="PRO_5043028519" description="Transmembrane protein" evidence="3">
    <location>
        <begin position="27"/>
        <end position="568"/>
    </location>
</feature>
<dbReference type="PANTHER" id="PTHR31318:SF1">
    <property type="entry name" value="POLYMORPHIC MEMBRANE PROTEIN REPEAT-CONTAINING PROTEIN-RELATED"/>
    <property type="match status" value="1"/>
</dbReference>
<evidence type="ECO:0000313" key="5">
    <source>
        <dbReference type="Proteomes" id="UP001344447"/>
    </source>
</evidence>
<dbReference type="PANTHER" id="PTHR31318">
    <property type="entry name" value="EXPRESSED PROTEIN-RELATED"/>
    <property type="match status" value="1"/>
</dbReference>
<feature type="transmembrane region" description="Helical" evidence="2">
    <location>
        <begin position="491"/>
        <end position="513"/>
    </location>
</feature>
<evidence type="ECO:0000256" key="2">
    <source>
        <dbReference type="SAM" id="Phobius"/>
    </source>
</evidence>